<evidence type="ECO:0000313" key="3">
    <source>
        <dbReference type="RefSeq" id="XP_017776420.1"/>
    </source>
</evidence>
<feature type="compositionally biased region" description="Basic and acidic residues" evidence="1">
    <location>
        <begin position="388"/>
        <end position="409"/>
    </location>
</feature>
<feature type="compositionally biased region" description="Basic and acidic residues" evidence="1">
    <location>
        <begin position="418"/>
        <end position="428"/>
    </location>
</feature>
<reference evidence="3" key="1">
    <citation type="submission" date="2025-08" db="UniProtKB">
        <authorList>
            <consortium name="RefSeq"/>
        </authorList>
    </citation>
    <scope>IDENTIFICATION</scope>
    <source>
        <tissue evidence="3">Whole Larva</tissue>
    </source>
</reference>
<organism evidence="2 3">
    <name type="scientific">Nicrophorus vespilloides</name>
    <name type="common">Boreal carrion beetle</name>
    <dbReference type="NCBI Taxonomy" id="110193"/>
    <lineage>
        <taxon>Eukaryota</taxon>
        <taxon>Metazoa</taxon>
        <taxon>Ecdysozoa</taxon>
        <taxon>Arthropoda</taxon>
        <taxon>Hexapoda</taxon>
        <taxon>Insecta</taxon>
        <taxon>Pterygota</taxon>
        <taxon>Neoptera</taxon>
        <taxon>Endopterygota</taxon>
        <taxon>Coleoptera</taxon>
        <taxon>Polyphaga</taxon>
        <taxon>Staphyliniformia</taxon>
        <taxon>Silphidae</taxon>
        <taxon>Nicrophorinae</taxon>
        <taxon>Nicrophorus</taxon>
    </lineage>
</organism>
<dbReference type="GeneID" id="108562548"/>
<feature type="region of interest" description="Disordered" evidence="1">
    <location>
        <begin position="386"/>
        <end position="438"/>
    </location>
</feature>
<evidence type="ECO:0000313" key="2">
    <source>
        <dbReference type="Proteomes" id="UP000695000"/>
    </source>
</evidence>
<protein>
    <submittedName>
        <fullName evidence="3">IgA FC receptor-like</fullName>
    </submittedName>
</protein>
<dbReference type="Proteomes" id="UP000695000">
    <property type="component" value="Unplaced"/>
</dbReference>
<evidence type="ECO:0000256" key="1">
    <source>
        <dbReference type="SAM" id="MobiDB-lite"/>
    </source>
</evidence>
<name>A0ABM1MPC0_NICVS</name>
<sequence>MEKSIRNLINQFEVLSNSLAQEKSTPIRKPIKQLSTQQVFTTSVAASPEPPKAVYVSNVGNKNVSGKLNSINQDIADLLNEINESPDISHEKFIEILQVLVENLISLGCIDVEGNYNLKQKKAACFSRIQECNTELMKTKSYEALTPKKNLQKSKSLSELPEEVEKEHVAVPEVQEEEIHVSFKSVKLMKNLFDSKENINDPPNFSVNKALKRSASFSVNNPSVYVEAKTLIGNKIANLKHVQEIEEQKEEVEENDISVVSESLQKPSNLKTSAKIIELTMQEVNDVDDEEIKESNEDDKHIIQEQPKNIIEKTICNLKKLDEVKTIESHESIKQISLEQPKNIIEETLSKLKKVDEEKIIESHEEIPQEQTKKIIEETLSNLKKVPKHTEETHVAEEDSNIKVDEQRLLKPSSLKAPNEERIKHEESVENVQPKSDEAVTAKNDKLTENIQSNENSSALTSFSLLKNILNTQGQSKNNENEVEIGEQVDVEFVTSEFDELCDENEIDEDTDKLFNDLIKSEDLAPVSRDSECSMDTVISVDTKEATEEIDVDPVLQNAVYSKIPEIAICPAAPEGYENENNDSYVRPPGIQICPRAPEGYISPYDDPNTVPEGDEYSELRKLTEQSIQNEVTENENDDDSNQLRVTQIPKESLSTLTDEDKQEQAILFEIDHLFNDLNQYKDIVDTFDSSKDLSKVEEIEMQLYMLLERLEKIQSINDKTDKLKL</sequence>
<keyword evidence="2" id="KW-1185">Reference proteome</keyword>
<accession>A0ABM1MPC0</accession>
<proteinExistence type="predicted"/>
<dbReference type="RefSeq" id="XP_017776420.1">
    <property type="nucleotide sequence ID" value="XM_017920931.1"/>
</dbReference>
<gene>
    <name evidence="3" type="primary">LOC108562548</name>
</gene>